<dbReference type="PROSITE" id="PS00138">
    <property type="entry name" value="SUBTILASE_SER"/>
    <property type="match status" value="1"/>
</dbReference>
<evidence type="ECO:0000256" key="1">
    <source>
        <dbReference type="ARBA" id="ARBA00011073"/>
    </source>
</evidence>
<keyword evidence="3 8" id="KW-0732">Signal</keyword>
<dbReference type="InterPro" id="IPR036852">
    <property type="entry name" value="Peptidase_S8/S53_dom_sf"/>
</dbReference>
<dbReference type="Pfam" id="PF17766">
    <property type="entry name" value="fn3_6"/>
    <property type="match status" value="1"/>
</dbReference>
<dbReference type="InterPro" id="IPR037045">
    <property type="entry name" value="S8pro/Inhibitor_I9_sf"/>
</dbReference>
<keyword evidence="13" id="KW-1185">Reference proteome</keyword>
<dbReference type="InterPro" id="IPR034197">
    <property type="entry name" value="Peptidases_S8_3"/>
</dbReference>
<dbReference type="CDD" id="cd04852">
    <property type="entry name" value="Peptidases_S8_3"/>
    <property type="match status" value="1"/>
</dbReference>
<evidence type="ECO:0000256" key="7">
    <source>
        <dbReference type="PROSITE-ProRule" id="PRU01240"/>
    </source>
</evidence>
<organism evidence="12 13">
    <name type="scientific">Dendrobium catenatum</name>
    <dbReference type="NCBI Taxonomy" id="906689"/>
    <lineage>
        <taxon>Eukaryota</taxon>
        <taxon>Viridiplantae</taxon>
        <taxon>Streptophyta</taxon>
        <taxon>Embryophyta</taxon>
        <taxon>Tracheophyta</taxon>
        <taxon>Spermatophyta</taxon>
        <taxon>Magnoliopsida</taxon>
        <taxon>Liliopsida</taxon>
        <taxon>Asparagales</taxon>
        <taxon>Orchidaceae</taxon>
        <taxon>Epidendroideae</taxon>
        <taxon>Malaxideae</taxon>
        <taxon>Dendrobiinae</taxon>
        <taxon>Dendrobium</taxon>
    </lineage>
</organism>
<dbReference type="InterPro" id="IPR015500">
    <property type="entry name" value="Peptidase_S8_subtilisin-rel"/>
</dbReference>
<keyword evidence="2 7" id="KW-0645">Protease</keyword>
<comment type="similarity">
    <text evidence="1 7">Belongs to the peptidase S8 family.</text>
</comment>
<dbReference type="InterPro" id="IPR010259">
    <property type="entry name" value="S8pro/Inhibitor_I9"/>
</dbReference>
<dbReference type="InterPro" id="IPR041469">
    <property type="entry name" value="Subtilisin-like_FN3"/>
</dbReference>
<dbReference type="Gene3D" id="3.40.50.200">
    <property type="entry name" value="Peptidase S8/S53 domain"/>
    <property type="match status" value="1"/>
</dbReference>
<evidence type="ECO:0000259" key="10">
    <source>
        <dbReference type="Pfam" id="PF05922"/>
    </source>
</evidence>
<dbReference type="Pfam" id="PF05922">
    <property type="entry name" value="Inhibitor_I9"/>
    <property type="match status" value="1"/>
</dbReference>
<feature type="active site" description="Charge relay system" evidence="6 7">
    <location>
        <position position="140"/>
    </location>
</feature>
<evidence type="ECO:0000259" key="11">
    <source>
        <dbReference type="Pfam" id="PF17766"/>
    </source>
</evidence>
<evidence type="ECO:0000256" key="5">
    <source>
        <dbReference type="ARBA" id="ARBA00022825"/>
    </source>
</evidence>
<evidence type="ECO:0000256" key="4">
    <source>
        <dbReference type="ARBA" id="ARBA00022801"/>
    </source>
</evidence>
<dbReference type="CDD" id="cd02120">
    <property type="entry name" value="PA_subtilisin_like"/>
    <property type="match status" value="1"/>
</dbReference>
<evidence type="ECO:0000259" key="9">
    <source>
        <dbReference type="Pfam" id="PF00082"/>
    </source>
</evidence>
<dbReference type="STRING" id="906689.A0A2I0WFM4"/>
<sequence length="749" mass="81555">MAAFRIFVLLYTLLAEIGFCYSSEVYIVYMGSKRTVEANEISKQNHMLLASVHDGSSEKARASHVYSYRHGFRGFAARLSKKQALKIAGMSGVVSVFPNEKRMLHTTHSWDFIGVSTNEDMEIPGFSTKNQENVIIGFIDTGIWPESPSFNDHGMPPVPSKWRGICQGKNFANFSCNKKIIGARYYLRGYEAEESNRITKFRSPRDSSGHGSHTASIASGRLVNNMNYNGLGNGAARGGVPMSRIAVYKTCWETGCYDADLLAAFDDAIKDGVDIISVSLGPNSPQGDYFRDSISVGSFHAINHGILVISSAGNVGTRGSATNLAPWMLTVAASSTDRDFSSQIILGSRKKLMGESLNTFRMNASAPTILASQVSNGFFTPYQSSFCLDSSLNKTMARGKVLICYHSGSYSESRIGKSIVVKKVGGIGMILVDETENDVALPFVIPAVTVGKRTGERIQHYVTRTKKARSLILPAKTVIGSRRAPRVAAFSSKGPNLLTPGILKPDITAPGLNILAAWSPVDNKMEFNILSGTSMACPHITALAALIKAVHPSWSPSAIKSALMTTATVLDKTGRFITADPSGRRANAFDYGSGFPDPSRMLHPGLIYDIEATDYKAFLCLTGYSDKYLNLVTGESNRSCSESHQVRSNLNYPAITVPDLNGNYSVTREVTNVGRARSLYRSLVISPKGINVTVVPDVLSFRSYGEKRNFTVNFWAVTPSNDYVFGALSWSSRRIEVSSIPLIVRVASH</sequence>
<name>A0A2I0WFM4_9ASPA</name>
<dbReference type="GO" id="GO:0006508">
    <property type="term" value="P:proteolysis"/>
    <property type="evidence" value="ECO:0007669"/>
    <property type="project" value="UniProtKB-KW"/>
</dbReference>
<evidence type="ECO:0000313" key="13">
    <source>
        <dbReference type="Proteomes" id="UP000233837"/>
    </source>
</evidence>
<dbReference type="GO" id="GO:0004252">
    <property type="term" value="F:serine-type endopeptidase activity"/>
    <property type="evidence" value="ECO:0007669"/>
    <property type="project" value="UniProtKB-UniRule"/>
</dbReference>
<keyword evidence="5 7" id="KW-0720">Serine protease</keyword>
<dbReference type="Pfam" id="PF00082">
    <property type="entry name" value="Peptidase_S8"/>
    <property type="match status" value="1"/>
</dbReference>
<evidence type="ECO:0000256" key="8">
    <source>
        <dbReference type="SAM" id="SignalP"/>
    </source>
</evidence>
<dbReference type="InterPro" id="IPR000209">
    <property type="entry name" value="Peptidase_S8/S53_dom"/>
</dbReference>
<dbReference type="EMBL" id="KZ502674">
    <property type="protein sequence ID" value="PKU74466.1"/>
    <property type="molecule type" value="Genomic_DNA"/>
</dbReference>
<dbReference type="PRINTS" id="PR00723">
    <property type="entry name" value="SUBTILISIN"/>
</dbReference>
<evidence type="ECO:0000256" key="3">
    <source>
        <dbReference type="ARBA" id="ARBA00022729"/>
    </source>
</evidence>
<reference evidence="12 13" key="1">
    <citation type="journal article" date="2016" name="Sci. Rep.">
        <title>The Dendrobium catenatum Lindl. genome sequence provides insights into polysaccharide synthase, floral development and adaptive evolution.</title>
        <authorList>
            <person name="Zhang G.Q."/>
            <person name="Xu Q."/>
            <person name="Bian C."/>
            <person name="Tsai W.C."/>
            <person name="Yeh C.M."/>
            <person name="Liu K.W."/>
            <person name="Yoshida K."/>
            <person name="Zhang L.S."/>
            <person name="Chang S.B."/>
            <person name="Chen F."/>
            <person name="Shi Y."/>
            <person name="Su Y.Y."/>
            <person name="Zhang Y.Q."/>
            <person name="Chen L.J."/>
            <person name="Yin Y."/>
            <person name="Lin M."/>
            <person name="Huang H."/>
            <person name="Deng H."/>
            <person name="Wang Z.W."/>
            <person name="Zhu S.L."/>
            <person name="Zhao X."/>
            <person name="Deng C."/>
            <person name="Niu S.C."/>
            <person name="Huang J."/>
            <person name="Wang M."/>
            <person name="Liu G.H."/>
            <person name="Yang H.J."/>
            <person name="Xiao X.J."/>
            <person name="Hsiao Y.Y."/>
            <person name="Wu W.L."/>
            <person name="Chen Y.Y."/>
            <person name="Mitsuda N."/>
            <person name="Ohme-Takagi M."/>
            <person name="Luo Y.B."/>
            <person name="Van de Peer Y."/>
            <person name="Liu Z.J."/>
        </authorList>
    </citation>
    <scope>NUCLEOTIDE SEQUENCE [LARGE SCALE GENOMIC DNA]</scope>
    <source>
        <tissue evidence="12">The whole plant</tissue>
    </source>
</reference>
<dbReference type="PROSITE" id="PS51892">
    <property type="entry name" value="SUBTILASE"/>
    <property type="match status" value="1"/>
</dbReference>
<feature type="active site" description="Charge relay system" evidence="6 7">
    <location>
        <position position="534"/>
    </location>
</feature>
<dbReference type="InterPro" id="IPR023828">
    <property type="entry name" value="Peptidase_S8_Ser-AS"/>
</dbReference>
<dbReference type="FunFam" id="3.30.70.80:FF:000002">
    <property type="entry name" value="Subtilisin-like protease SBT5.3"/>
    <property type="match status" value="1"/>
</dbReference>
<dbReference type="Gene3D" id="3.50.30.30">
    <property type="match status" value="1"/>
</dbReference>
<evidence type="ECO:0000256" key="6">
    <source>
        <dbReference type="PIRSR" id="PIRSR615500-1"/>
    </source>
</evidence>
<dbReference type="Gene3D" id="2.60.40.2310">
    <property type="match status" value="1"/>
</dbReference>
<feature type="active site" description="Charge relay system" evidence="6 7">
    <location>
        <position position="210"/>
    </location>
</feature>
<dbReference type="SUPFAM" id="SSF52743">
    <property type="entry name" value="Subtilisin-like"/>
    <property type="match status" value="1"/>
</dbReference>
<keyword evidence="4 7" id="KW-0378">Hydrolase</keyword>
<accession>A0A2I0WFM4</accession>
<dbReference type="PANTHER" id="PTHR10795">
    <property type="entry name" value="PROPROTEIN CONVERTASE SUBTILISIN/KEXIN"/>
    <property type="match status" value="1"/>
</dbReference>
<feature type="chain" id="PRO_5014183628" evidence="8">
    <location>
        <begin position="23"/>
        <end position="749"/>
    </location>
</feature>
<reference evidence="12 13" key="2">
    <citation type="journal article" date="2017" name="Nature">
        <title>The Apostasia genome and the evolution of orchids.</title>
        <authorList>
            <person name="Zhang G.Q."/>
            <person name="Liu K.W."/>
            <person name="Li Z."/>
            <person name="Lohaus R."/>
            <person name="Hsiao Y.Y."/>
            <person name="Niu S.C."/>
            <person name="Wang J.Y."/>
            <person name="Lin Y.C."/>
            <person name="Xu Q."/>
            <person name="Chen L.J."/>
            <person name="Yoshida K."/>
            <person name="Fujiwara S."/>
            <person name="Wang Z.W."/>
            <person name="Zhang Y.Q."/>
            <person name="Mitsuda N."/>
            <person name="Wang M."/>
            <person name="Liu G.H."/>
            <person name="Pecoraro L."/>
            <person name="Huang H.X."/>
            <person name="Xiao X.J."/>
            <person name="Lin M."/>
            <person name="Wu X.Y."/>
            <person name="Wu W.L."/>
            <person name="Chen Y.Y."/>
            <person name="Chang S.B."/>
            <person name="Sakamoto S."/>
            <person name="Ohme-Takagi M."/>
            <person name="Yagi M."/>
            <person name="Zeng S.J."/>
            <person name="Shen C.Y."/>
            <person name="Yeh C.M."/>
            <person name="Luo Y.B."/>
            <person name="Tsai W.C."/>
            <person name="Van de Peer Y."/>
            <person name="Liu Z.J."/>
        </authorList>
    </citation>
    <scope>NUCLEOTIDE SEQUENCE [LARGE SCALE GENOMIC DNA]</scope>
    <source>
        <tissue evidence="12">The whole plant</tissue>
    </source>
</reference>
<evidence type="ECO:0000313" key="12">
    <source>
        <dbReference type="EMBL" id="PKU74466.1"/>
    </source>
</evidence>
<dbReference type="FunFam" id="3.40.50.200:FF:000006">
    <property type="entry name" value="Subtilisin-like protease SBT1.5"/>
    <property type="match status" value="1"/>
</dbReference>
<dbReference type="Gene3D" id="3.30.70.80">
    <property type="entry name" value="Peptidase S8 propeptide/proteinase inhibitor I9"/>
    <property type="match status" value="1"/>
</dbReference>
<feature type="domain" description="Peptidase S8/S53" evidence="9">
    <location>
        <begin position="132"/>
        <end position="575"/>
    </location>
</feature>
<feature type="domain" description="Subtilisin-like protease fibronectin type-III" evidence="11">
    <location>
        <begin position="649"/>
        <end position="739"/>
    </location>
</feature>
<dbReference type="Proteomes" id="UP000233837">
    <property type="component" value="Unassembled WGS sequence"/>
</dbReference>
<protein>
    <submittedName>
        <fullName evidence="12">Subtilisin-like protease</fullName>
    </submittedName>
</protein>
<gene>
    <name evidence="12" type="primary">ARA12</name>
    <name evidence="12" type="ORF">MA16_Dca003669</name>
</gene>
<feature type="domain" description="Inhibitor I9" evidence="10">
    <location>
        <begin position="25"/>
        <end position="105"/>
    </location>
</feature>
<dbReference type="AlphaFoldDB" id="A0A2I0WFM4"/>
<dbReference type="OrthoDB" id="206201at2759"/>
<feature type="signal peptide" evidence="8">
    <location>
        <begin position="1"/>
        <end position="22"/>
    </location>
</feature>
<dbReference type="InterPro" id="IPR045051">
    <property type="entry name" value="SBT"/>
</dbReference>
<evidence type="ECO:0000256" key="2">
    <source>
        <dbReference type="ARBA" id="ARBA00022670"/>
    </source>
</evidence>
<proteinExistence type="inferred from homology"/>